<evidence type="ECO:0000313" key="5">
    <source>
        <dbReference type="EMBL" id="RAQ98112.1"/>
    </source>
</evidence>
<feature type="domain" description="Purine catabolism PurC-like" evidence="2">
    <location>
        <begin position="15"/>
        <end position="131"/>
    </location>
</feature>
<dbReference type="InterPro" id="IPR012914">
    <property type="entry name" value="PucR_dom"/>
</dbReference>
<dbReference type="InterPro" id="IPR009057">
    <property type="entry name" value="Homeodomain-like_sf"/>
</dbReference>
<protein>
    <recommendedName>
        <fullName evidence="7">PucR family transcriptional regulator</fullName>
    </recommendedName>
</protein>
<dbReference type="Gene3D" id="1.10.10.2840">
    <property type="entry name" value="PucR C-terminal helix-turn-helix domain"/>
    <property type="match status" value="1"/>
</dbReference>
<sequence>MTSPSPASAATVRNVLTLLASRDAQLVAGAEGLERRVTWALRMRARLPAFESIRGGELALLSLTQLRRLDETLPHLLQTLHREGIAAVAVAAPSIESLGSEAEAVANRLHLPLIYLPASAPLEEIVREVITFVASFRSEIERRATEVAHQLMQLSVQGVGIQGLCEHLARVTGKWVVVQEADYSPRWQVAPPSVLPEGMLPPSLPPLQDEDALRQEGLARVVVPILIRHEIVGYLSLVGREQTFDYQERLLLGQVSPILALEFVRERERSEVESRYQLEAFLDVVQGNYQQPEEMQTRARLLGHDLTPPQVVVVFELSPQQGTPLAGTIAAGWSRRVREELLRSWPSAWVVTEQQRVTALLPLGDLRTGGSDAHSDHELEQTLLSRLERVHSRILQSTNFLKGESASAGGSRSPARNESEPLYSVGVGRIAQQIQGIGQSMREAQQALEIGRRLFGEGRLHSFARLGIYRLLFHLYGHEELTAFYRETLGPLLEHDSRGGELIETLECFFRCNGNLSEAARAMHMHRNSLLYRLERIEELLGQSLEDSELRLSLQIALKIRYMLQER</sequence>
<evidence type="ECO:0000259" key="2">
    <source>
        <dbReference type="Pfam" id="PF07905"/>
    </source>
</evidence>
<dbReference type="Pfam" id="PF13556">
    <property type="entry name" value="HTH_30"/>
    <property type="match status" value="1"/>
</dbReference>
<evidence type="ECO:0000256" key="1">
    <source>
        <dbReference type="ARBA" id="ARBA00006754"/>
    </source>
</evidence>
<dbReference type="PANTHER" id="PTHR33744:SF1">
    <property type="entry name" value="DNA-BINDING TRANSCRIPTIONAL ACTIVATOR ADER"/>
    <property type="match status" value="1"/>
</dbReference>
<dbReference type="RefSeq" id="WP_112433104.1">
    <property type="nucleotide sequence ID" value="NZ_MCIF01000002.1"/>
</dbReference>
<dbReference type="InterPro" id="IPR042070">
    <property type="entry name" value="PucR_C-HTH_sf"/>
</dbReference>
<comment type="caution">
    <text evidence="5">The sequence shown here is derived from an EMBL/GenBank/DDBJ whole genome shotgun (WGS) entry which is preliminary data.</text>
</comment>
<organism evidence="5 6">
    <name type="scientific">Thermogemmatispora tikiterensis</name>
    <dbReference type="NCBI Taxonomy" id="1825093"/>
    <lineage>
        <taxon>Bacteria</taxon>
        <taxon>Bacillati</taxon>
        <taxon>Chloroflexota</taxon>
        <taxon>Ktedonobacteria</taxon>
        <taxon>Thermogemmatisporales</taxon>
        <taxon>Thermogemmatisporaceae</taxon>
        <taxon>Thermogemmatispora</taxon>
    </lineage>
</organism>
<dbReference type="SUPFAM" id="SSF46689">
    <property type="entry name" value="Homeodomain-like"/>
    <property type="match status" value="1"/>
</dbReference>
<dbReference type="InterPro" id="IPR041522">
    <property type="entry name" value="CdaR_GGDEF"/>
</dbReference>
<feature type="domain" description="PucR C-terminal helix-turn-helix" evidence="3">
    <location>
        <begin position="502"/>
        <end position="560"/>
    </location>
</feature>
<reference evidence="5 6" key="1">
    <citation type="submission" date="2016-08" db="EMBL/GenBank/DDBJ databases">
        <title>Analysis of Carbohydrate Active Enzymes in Thermogemmatispora T81 Reveals Carbohydrate Degradation Ability.</title>
        <authorList>
            <person name="Tomazini A."/>
            <person name="Lal S."/>
            <person name="Stott M."/>
            <person name="Henrissat B."/>
            <person name="Polikarpov I."/>
            <person name="Sparling R."/>
            <person name="Levin D.B."/>
        </authorList>
    </citation>
    <scope>NUCLEOTIDE SEQUENCE [LARGE SCALE GENOMIC DNA]</scope>
    <source>
        <strain evidence="5 6">T81</strain>
    </source>
</reference>
<dbReference type="PANTHER" id="PTHR33744">
    <property type="entry name" value="CARBOHYDRATE DIACID REGULATOR"/>
    <property type="match status" value="1"/>
</dbReference>
<dbReference type="Proteomes" id="UP000248706">
    <property type="component" value="Unassembled WGS sequence"/>
</dbReference>
<dbReference type="Pfam" id="PF17853">
    <property type="entry name" value="GGDEF_2"/>
    <property type="match status" value="1"/>
</dbReference>
<dbReference type="Pfam" id="PF07905">
    <property type="entry name" value="PucR"/>
    <property type="match status" value="1"/>
</dbReference>
<dbReference type="OrthoDB" id="143422at2"/>
<name>A0A328VPJ6_9CHLR</name>
<proteinExistence type="inferred from homology"/>
<keyword evidence="6" id="KW-1185">Reference proteome</keyword>
<feature type="domain" description="CdaR GGDEF-like" evidence="4">
    <location>
        <begin position="287"/>
        <end position="450"/>
    </location>
</feature>
<evidence type="ECO:0000313" key="6">
    <source>
        <dbReference type="Proteomes" id="UP000248706"/>
    </source>
</evidence>
<accession>A0A328VPJ6</accession>
<evidence type="ECO:0000259" key="4">
    <source>
        <dbReference type="Pfam" id="PF17853"/>
    </source>
</evidence>
<dbReference type="InterPro" id="IPR051448">
    <property type="entry name" value="CdaR-like_regulators"/>
</dbReference>
<evidence type="ECO:0008006" key="7">
    <source>
        <dbReference type="Google" id="ProtNLM"/>
    </source>
</evidence>
<gene>
    <name evidence="5" type="ORF">A4R35_21405</name>
</gene>
<dbReference type="AlphaFoldDB" id="A0A328VPJ6"/>
<evidence type="ECO:0000259" key="3">
    <source>
        <dbReference type="Pfam" id="PF13556"/>
    </source>
</evidence>
<dbReference type="InterPro" id="IPR025736">
    <property type="entry name" value="PucR_C-HTH_dom"/>
</dbReference>
<comment type="similarity">
    <text evidence="1">Belongs to the CdaR family.</text>
</comment>
<dbReference type="EMBL" id="MCIF01000002">
    <property type="protein sequence ID" value="RAQ98112.1"/>
    <property type="molecule type" value="Genomic_DNA"/>
</dbReference>